<dbReference type="Proteomes" id="UP000594688">
    <property type="component" value="Chromosome"/>
</dbReference>
<protein>
    <submittedName>
        <fullName evidence="1">Uncharacterized protein</fullName>
    </submittedName>
</protein>
<evidence type="ECO:0000313" key="2">
    <source>
        <dbReference type="Proteomes" id="UP000594688"/>
    </source>
</evidence>
<name>A0A7T0BXT4_9BACT</name>
<gene>
    <name evidence="1" type="ORF">G3M70_13825</name>
</gene>
<dbReference type="EMBL" id="CP048685">
    <property type="protein sequence ID" value="QPJ62893.1"/>
    <property type="molecule type" value="Genomic_DNA"/>
</dbReference>
<organism evidence="1 2">
    <name type="scientific">Candidatus Nitronauta litoralis</name>
    <dbReference type="NCBI Taxonomy" id="2705533"/>
    <lineage>
        <taxon>Bacteria</taxon>
        <taxon>Pseudomonadati</taxon>
        <taxon>Nitrospinota/Tectimicrobiota group</taxon>
        <taxon>Nitrospinota</taxon>
        <taxon>Nitrospinia</taxon>
        <taxon>Nitrospinales</taxon>
        <taxon>Nitrospinaceae</taxon>
        <taxon>Candidatus Nitronauta</taxon>
    </lineage>
</organism>
<dbReference type="KEGG" id="nli:G3M70_13825"/>
<proteinExistence type="predicted"/>
<reference evidence="1 2" key="1">
    <citation type="submission" date="2020-02" db="EMBL/GenBank/DDBJ databases">
        <title>Genomic and physiological characterization of two novel Nitrospinaceae genera.</title>
        <authorList>
            <person name="Mueller A.J."/>
            <person name="Jung M.-Y."/>
            <person name="Strachan C.R."/>
            <person name="Herbold C.W."/>
            <person name="Kirkegaard R.H."/>
            <person name="Daims H."/>
        </authorList>
    </citation>
    <scope>NUCLEOTIDE SEQUENCE [LARGE SCALE GENOMIC DNA]</scope>
    <source>
        <strain evidence="1">EB</strain>
    </source>
</reference>
<evidence type="ECO:0000313" key="1">
    <source>
        <dbReference type="EMBL" id="QPJ62893.1"/>
    </source>
</evidence>
<sequence length="103" mass="11977">MEKENWNHKDKTIKTQIASDPWCDCLPSKQEINLLNNEKTTENEKKALSEFFDFLNHLSNRTYWAISYSPKNRLVLDGGVCIFIDAYTGEYLGRFGMGLPGYY</sequence>
<dbReference type="AlphaFoldDB" id="A0A7T0BXT4"/>
<accession>A0A7T0BXT4</accession>